<dbReference type="Pfam" id="PF19087">
    <property type="entry name" value="DUF5776"/>
    <property type="match status" value="1"/>
</dbReference>
<keyword evidence="2" id="KW-0732">Signal</keyword>
<dbReference type="InterPro" id="IPR026906">
    <property type="entry name" value="LRR_5"/>
</dbReference>
<reference evidence="4 6" key="1">
    <citation type="journal article" date="2017" name="Biosci Microbiota Food Health">
        <title>Genomic characterization reconfirms the taxonomic status of Lactobacillus parakefiri.</title>
        <authorList>
            <person name="Tanizawa Y."/>
            <person name="Kobayashi H."/>
            <person name="Kaminuma E."/>
            <person name="Sakamoto M."/>
            <person name="Ohkuma M."/>
            <person name="Nakamura Y."/>
            <person name="Arita M."/>
            <person name="Tohno M."/>
        </authorList>
    </citation>
    <scope>NUCLEOTIDE SEQUENCE [LARGE SCALE GENOMIC DNA]</scope>
    <source>
        <strain evidence="4 6">JCM 8573</strain>
    </source>
</reference>
<evidence type="ECO:0000256" key="1">
    <source>
        <dbReference type="SAM" id="MobiDB-lite"/>
    </source>
</evidence>
<feature type="domain" description="DUF5776" evidence="3">
    <location>
        <begin position="459"/>
        <end position="527"/>
    </location>
</feature>
<dbReference type="InterPro" id="IPR032675">
    <property type="entry name" value="LRR_dom_sf"/>
</dbReference>
<dbReference type="Proteomes" id="UP000214739">
    <property type="component" value="Unassembled WGS sequence"/>
</dbReference>
<evidence type="ECO:0000259" key="3">
    <source>
        <dbReference type="Pfam" id="PF19087"/>
    </source>
</evidence>
<dbReference type="EMBL" id="BDGB01000161">
    <property type="protein sequence ID" value="GAW73356.1"/>
    <property type="molecule type" value="Genomic_DNA"/>
</dbReference>
<evidence type="ECO:0000313" key="5">
    <source>
        <dbReference type="EMBL" id="TDG88045.1"/>
    </source>
</evidence>
<evidence type="ECO:0000313" key="6">
    <source>
        <dbReference type="Proteomes" id="UP000214739"/>
    </source>
</evidence>
<feature type="chain" id="PRO_5044569610" description="DUF5776 domain-containing protein" evidence="2">
    <location>
        <begin position="29"/>
        <end position="532"/>
    </location>
</feature>
<dbReference type="Proteomes" id="UP000294668">
    <property type="component" value="Unassembled WGS sequence"/>
</dbReference>
<dbReference type="OrthoDB" id="2328848at2"/>
<dbReference type="AlphaFoldDB" id="A0A224V8B1"/>
<gene>
    <name evidence="5" type="ORF">C5L28_002458</name>
    <name evidence="4" type="ORF">LPKJCM_02500</name>
</gene>
<proteinExistence type="predicted"/>
<evidence type="ECO:0000313" key="7">
    <source>
        <dbReference type="Proteomes" id="UP000294668"/>
    </source>
</evidence>
<sequence>MKPKRIILGLLCAGIILGGGLSAQVVNADITNSETRIQNQQEMNIVELKQGDVEMQGDTIIGVISHTVAQKLIDGGKLVIPKGLATGIGHHAFALHQLEAVAGHVGRPGITSVSGPGIVRIDPYAFHGNQIKSIELPSVIDVGPAAFESNQIQSLDLPSAIIVGSYAFYNNQIKSLELPSATNVEDHAFAYNQIKSLDLPSLTEVGRRAFNNNELYDISLPNKVSITDHAFMEQYNDDRRKSEATKIDPMKFSDVLESQKLSFKIGGVEQLTPENINIKARGVTVDNDKQTISNPKKVNPIYLSIEAPRLQYSIHSQISLTEKPPVTPPVTPPTTNPGGENEKEPVDPTPPTDTPTLTDPVAPDKPTVESPNYVDKKGSTVHAIKGLYMYKAANFIKTQRIAKYPKQKRINRPMFVITDYARSKGGPLRYKLKDVNHNSKSAGKIGYITANHKYVVPAYYQSMPKNKQITVIGKNGIHAYKNETLTKRTRAYRKGINLTVKKIVKHNLTTRYQLTNGDYVSANKRLVIQGRY</sequence>
<feature type="signal peptide" evidence="2">
    <location>
        <begin position="1"/>
        <end position="28"/>
    </location>
</feature>
<accession>A0A224V8B1</accession>
<name>A0A224V8B1_9LACO</name>
<dbReference type="Gene3D" id="3.80.10.10">
    <property type="entry name" value="Ribonuclease Inhibitor"/>
    <property type="match status" value="1"/>
</dbReference>
<reference evidence="5 7" key="2">
    <citation type="journal article" date="2019" name="Appl. Microbiol. Biotechnol.">
        <title>Uncovering carbohydrate metabolism through a genotype-phenotype association study of 56 lactic acid bacteria genomes.</title>
        <authorList>
            <person name="Buron-Moles G."/>
            <person name="Chailyan A."/>
            <person name="Dolejs I."/>
            <person name="Forster J."/>
            <person name="Miks M.H."/>
        </authorList>
    </citation>
    <scope>NUCLEOTIDE SEQUENCE [LARGE SCALE GENOMIC DNA]</scope>
    <source>
        <strain evidence="5 7">DSM 10551</strain>
    </source>
</reference>
<evidence type="ECO:0000256" key="2">
    <source>
        <dbReference type="SAM" id="SignalP"/>
    </source>
</evidence>
<evidence type="ECO:0000313" key="4">
    <source>
        <dbReference type="EMBL" id="GAW73356.1"/>
    </source>
</evidence>
<organism evidence="4 6">
    <name type="scientific">Lentilactobacillus parakefiri</name>
    <dbReference type="NCBI Taxonomy" id="152332"/>
    <lineage>
        <taxon>Bacteria</taxon>
        <taxon>Bacillati</taxon>
        <taxon>Bacillota</taxon>
        <taxon>Bacilli</taxon>
        <taxon>Lactobacillales</taxon>
        <taxon>Lactobacillaceae</taxon>
        <taxon>Lentilactobacillus</taxon>
    </lineage>
</organism>
<dbReference type="RefSeq" id="WP_057961886.1">
    <property type="nucleotide sequence ID" value="NZ_BAAAXO010000030.1"/>
</dbReference>
<dbReference type="InterPro" id="IPR044081">
    <property type="entry name" value="DUF5776"/>
</dbReference>
<protein>
    <recommendedName>
        <fullName evidence="3">DUF5776 domain-containing protein</fullName>
    </recommendedName>
</protein>
<dbReference type="Pfam" id="PF13306">
    <property type="entry name" value="LRR_5"/>
    <property type="match status" value="1"/>
</dbReference>
<comment type="caution">
    <text evidence="4">The sequence shown here is derived from an EMBL/GenBank/DDBJ whole genome shotgun (WGS) entry which is preliminary data.</text>
</comment>
<feature type="compositionally biased region" description="Pro residues" evidence="1">
    <location>
        <begin position="325"/>
        <end position="335"/>
    </location>
</feature>
<dbReference type="EMBL" id="PUFL01000091">
    <property type="protein sequence ID" value="TDG88045.1"/>
    <property type="molecule type" value="Genomic_DNA"/>
</dbReference>
<reference evidence="5" key="3">
    <citation type="submission" date="2019-02" db="EMBL/GenBank/DDBJ databases">
        <authorList>
            <person name="Buron G."/>
            <person name="Chaylann A."/>
            <person name="Dolejs I."/>
            <person name="Forster J."/>
            <person name="Miks M.H."/>
        </authorList>
    </citation>
    <scope>NUCLEOTIDE SEQUENCE</scope>
    <source>
        <strain evidence="5">DSM 10551</strain>
    </source>
</reference>
<keyword evidence="7" id="KW-1185">Reference proteome</keyword>
<feature type="region of interest" description="Disordered" evidence="1">
    <location>
        <begin position="319"/>
        <end position="374"/>
    </location>
</feature>